<dbReference type="Proteomes" id="UP000591131">
    <property type="component" value="Unassembled WGS sequence"/>
</dbReference>
<accession>A0A7J6KML0</accession>
<evidence type="ECO:0000313" key="1">
    <source>
        <dbReference type="EMBL" id="KAF4648348.1"/>
    </source>
</evidence>
<protein>
    <recommendedName>
        <fullName evidence="3">CCHC-type domain-containing protein</fullName>
    </recommendedName>
</protein>
<evidence type="ECO:0000313" key="2">
    <source>
        <dbReference type="Proteomes" id="UP000591131"/>
    </source>
</evidence>
<keyword evidence="2" id="KW-1185">Reference proteome</keyword>
<dbReference type="InterPro" id="IPR038269">
    <property type="entry name" value="SCAN_sf"/>
</dbReference>
<gene>
    <name evidence="1" type="ORF">FOL47_003397</name>
</gene>
<proteinExistence type="predicted"/>
<dbReference type="OrthoDB" id="10066033at2759"/>
<dbReference type="PANTHER" id="PTHR46888">
    <property type="entry name" value="ZINC KNUCKLE DOMAINCONTAINING PROTEIN-RELATED"/>
    <property type="match status" value="1"/>
</dbReference>
<name>A0A7J6KML0_PERCH</name>
<sequence>MIGDFIMVEKDVEEAGRVAYDEYKQLDASDEIAEKASSAARESAAAHNKLVQALKANGSGKSASSPSSMAPNDSNIVVQVMQSPVPERYDGISDIEDWFRRYEADARGAGWTELQMAERLGNHLRGVYFDVWHQNCTKTDFIKDRDELIGMFALTQPDEVLARFNSLTWDRTTKVVAFVTSLRRYIKAYNETLSEDEKLSENVMNKMVMDRLIANAPNAVKSVLRRRRPTTVKETCQIFDDYKERPSVTSVDKLQAAAGMTTDYASVTSSSSNDQLLQAINTLLASQNAMMAVYDNLRKLGGSGRDFSSAQNGSCDWSPPKCIICSGNHSVSTCPYKKYDSGCFVCSSVDHIVRDCPQLPALVKSIAPKTDGSSGNC</sequence>
<dbReference type="Gene3D" id="1.10.4020.10">
    <property type="entry name" value="DNA breaking-rejoining enzymes"/>
    <property type="match status" value="1"/>
</dbReference>
<dbReference type="EMBL" id="JAAPAO010002037">
    <property type="protein sequence ID" value="KAF4648348.1"/>
    <property type="molecule type" value="Genomic_DNA"/>
</dbReference>
<dbReference type="AlphaFoldDB" id="A0A7J6KML0"/>
<comment type="caution">
    <text evidence="1">The sequence shown here is derived from an EMBL/GenBank/DDBJ whole genome shotgun (WGS) entry which is preliminary data.</text>
</comment>
<reference evidence="1 2" key="1">
    <citation type="submission" date="2020-04" db="EMBL/GenBank/DDBJ databases">
        <title>Perkinsus chesapeaki whole genome sequence.</title>
        <authorList>
            <person name="Bogema D.R."/>
        </authorList>
    </citation>
    <scope>NUCLEOTIDE SEQUENCE [LARGE SCALE GENOMIC DNA]</scope>
    <source>
        <strain evidence="1">ATCC PRA-425</strain>
    </source>
</reference>
<evidence type="ECO:0008006" key="3">
    <source>
        <dbReference type="Google" id="ProtNLM"/>
    </source>
</evidence>
<dbReference type="PANTHER" id="PTHR46888:SF1">
    <property type="entry name" value="RIBONUCLEASE H"/>
    <property type="match status" value="1"/>
</dbReference>
<organism evidence="1 2">
    <name type="scientific">Perkinsus chesapeaki</name>
    <name type="common">Clam parasite</name>
    <name type="synonym">Perkinsus andrewsi</name>
    <dbReference type="NCBI Taxonomy" id="330153"/>
    <lineage>
        <taxon>Eukaryota</taxon>
        <taxon>Sar</taxon>
        <taxon>Alveolata</taxon>
        <taxon>Perkinsozoa</taxon>
        <taxon>Perkinsea</taxon>
        <taxon>Perkinsida</taxon>
        <taxon>Perkinsidae</taxon>
        <taxon>Perkinsus</taxon>
    </lineage>
</organism>
<dbReference type="Gene3D" id="4.10.60.10">
    <property type="entry name" value="Zinc finger, CCHC-type"/>
    <property type="match status" value="1"/>
</dbReference>